<dbReference type="FunFam" id="3.40.190.10:FF:000039">
    <property type="entry name" value="Glutamate receptor"/>
    <property type="match status" value="1"/>
</dbReference>
<dbReference type="Proteomes" id="UP000250321">
    <property type="component" value="Unassembled WGS sequence"/>
</dbReference>
<organism evidence="1 2">
    <name type="scientific">Prunus yedoensis var. nudiflora</name>
    <dbReference type="NCBI Taxonomy" id="2094558"/>
    <lineage>
        <taxon>Eukaryota</taxon>
        <taxon>Viridiplantae</taxon>
        <taxon>Streptophyta</taxon>
        <taxon>Embryophyta</taxon>
        <taxon>Tracheophyta</taxon>
        <taxon>Spermatophyta</taxon>
        <taxon>Magnoliopsida</taxon>
        <taxon>eudicotyledons</taxon>
        <taxon>Gunneridae</taxon>
        <taxon>Pentapetalae</taxon>
        <taxon>rosids</taxon>
        <taxon>fabids</taxon>
        <taxon>Rosales</taxon>
        <taxon>Rosaceae</taxon>
        <taxon>Amygdaloideae</taxon>
        <taxon>Amygdaleae</taxon>
        <taxon>Prunus</taxon>
    </lineage>
</organism>
<evidence type="ECO:0000313" key="2">
    <source>
        <dbReference type="Proteomes" id="UP000250321"/>
    </source>
</evidence>
<dbReference type="Gene3D" id="3.40.190.10">
    <property type="entry name" value="Periplasmic binding protein-like II"/>
    <property type="match status" value="1"/>
</dbReference>
<sequence length="81" mass="9007">MDTSDRKGGIAFQKDSPLAVDLSTAILQLTENGDLQKIHNKWLSHDECSIQMNENPLSISQIYPGGRGRGCGGDWTYFHEI</sequence>
<dbReference type="OrthoDB" id="5984008at2759"/>
<reference evidence="1 2" key="1">
    <citation type="submission" date="2018-02" db="EMBL/GenBank/DDBJ databases">
        <title>Draft genome of wild Prunus yedoensis var. nudiflora.</title>
        <authorList>
            <person name="Baek S."/>
            <person name="Kim J.-H."/>
            <person name="Choi K."/>
            <person name="Kim G.-B."/>
            <person name="Cho A."/>
            <person name="Jang H."/>
            <person name="Shin C.-H."/>
            <person name="Yu H.-J."/>
            <person name="Mun J.-H."/>
        </authorList>
    </citation>
    <scope>NUCLEOTIDE SEQUENCE [LARGE SCALE GENOMIC DNA]</scope>
    <source>
        <strain evidence="2">cv. Jeju island</strain>
        <tissue evidence="1">Leaf</tissue>
    </source>
</reference>
<keyword evidence="1" id="KW-0675">Receptor</keyword>
<evidence type="ECO:0000313" key="1">
    <source>
        <dbReference type="EMBL" id="PQQ17949.1"/>
    </source>
</evidence>
<dbReference type="PANTHER" id="PTHR18966">
    <property type="entry name" value="IONOTROPIC GLUTAMATE RECEPTOR"/>
    <property type="match status" value="1"/>
</dbReference>
<gene>
    <name evidence="1" type="ORF">Pyn_40671</name>
</gene>
<dbReference type="EMBL" id="PJQY01000130">
    <property type="protein sequence ID" value="PQQ17949.1"/>
    <property type="molecule type" value="Genomic_DNA"/>
</dbReference>
<keyword evidence="2" id="KW-1185">Reference proteome</keyword>
<comment type="caution">
    <text evidence="1">The sequence shown here is derived from an EMBL/GenBank/DDBJ whole genome shotgun (WGS) entry which is preliminary data.</text>
</comment>
<accession>A0A314ZF65</accession>
<dbReference type="SUPFAM" id="SSF53850">
    <property type="entry name" value="Periplasmic binding protein-like II"/>
    <property type="match status" value="1"/>
</dbReference>
<dbReference type="InterPro" id="IPR015683">
    <property type="entry name" value="Ionotropic_Glu_rcpt"/>
</dbReference>
<name>A0A314ZF65_PRUYE</name>
<dbReference type="STRING" id="2094558.A0A314ZF65"/>
<dbReference type="AlphaFoldDB" id="A0A314ZF65"/>
<proteinExistence type="predicted"/>
<protein>
    <submittedName>
        <fullName evidence="1">Glutamate receptor 3.4 isoform X2</fullName>
    </submittedName>
</protein>